<evidence type="ECO:0000256" key="2">
    <source>
        <dbReference type="ARBA" id="ARBA00022741"/>
    </source>
</evidence>
<dbReference type="SUPFAM" id="SSF52540">
    <property type="entry name" value="P-loop containing nucleoside triphosphate hydrolases"/>
    <property type="match status" value="1"/>
</dbReference>
<keyword evidence="2 6" id="KW-0547">Nucleotide-binding</keyword>
<dbReference type="GO" id="GO:0001664">
    <property type="term" value="F:G protein-coupled receptor binding"/>
    <property type="evidence" value="ECO:0007669"/>
    <property type="project" value="TreeGrafter"/>
</dbReference>
<dbReference type="Proteomes" id="UP000294933">
    <property type="component" value="Unassembled WGS sequence"/>
</dbReference>
<evidence type="ECO:0000256" key="6">
    <source>
        <dbReference type="PIRSR" id="PIRSR601019-1"/>
    </source>
</evidence>
<dbReference type="Gene3D" id="1.10.400.10">
    <property type="entry name" value="GI Alpha 1, domain 2-like"/>
    <property type="match status" value="1"/>
</dbReference>
<dbReference type="GO" id="GO:0003924">
    <property type="term" value="F:GTPase activity"/>
    <property type="evidence" value="ECO:0007669"/>
    <property type="project" value="InterPro"/>
</dbReference>
<dbReference type="GO" id="GO:0005737">
    <property type="term" value="C:cytoplasm"/>
    <property type="evidence" value="ECO:0007669"/>
    <property type="project" value="TreeGrafter"/>
</dbReference>
<evidence type="ECO:0000256" key="5">
    <source>
        <dbReference type="ARBA" id="ARBA00023224"/>
    </source>
</evidence>
<evidence type="ECO:0000256" key="1">
    <source>
        <dbReference type="ARBA" id="ARBA00022723"/>
    </source>
</evidence>
<feature type="binding site" evidence="7">
    <location>
        <position position="46"/>
    </location>
    <ligand>
        <name>Mg(2+)</name>
        <dbReference type="ChEBI" id="CHEBI:18420"/>
    </ligand>
</feature>
<dbReference type="SUPFAM" id="SSF47895">
    <property type="entry name" value="Transducin (alpha subunit), insertion domain"/>
    <property type="match status" value="1"/>
</dbReference>
<name>A0A4Y7PIT9_9AGAM</name>
<evidence type="ECO:0000256" key="4">
    <source>
        <dbReference type="ARBA" id="ARBA00023134"/>
    </source>
</evidence>
<dbReference type="InterPro" id="IPR011025">
    <property type="entry name" value="GproteinA_insert"/>
</dbReference>
<reference evidence="8 9" key="1">
    <citation type="submission" date="2018-06" db="EMBL/GenBank/DDBJ databases">
        <title>A transcriptomic atlas of mushroom development highlights an independent origin of complex multicellularity.</title>
        <authorList>
            <consortium name="DOE Joint Genome Institute"/>
            <person name="Krizsan K."/>
            <person name="Almasi E."/>
            <person name="Merenyi Z."/>
            <person name="Sahu N."/>
            <person name="Viragh M."/>
            <person name="Koszo T."/>
            <person name="Mondo S."/>
            <person name="Kiss B."/>
            <person name="Balint B."/>
            <person name="Kues U."/>
            <person name="Barry K."/>
            <person name="Hegedus J.C."/>
            <person name="Henrissat B."/>
            <person name="Johnson J."/>
            <person name="Lipzen A."/>
            <person name="Ohm R."/>
            <person name="Nagy I."/>
            <person name="Pangilinan J."/>
            <person name="Yan J."/>
            <person name="Xiong Y."/>
            <person name="Grigoriev I.V."/>
            <person name="Hibbett D.S."/>
            <person name="Nagy L.G."/>
        </authorList>
    </citation>
    <scope>NUCLEOTIDE SEQUENCE [LARGE SCALE GENOMIC DNA]</scope>
    <source>
        <strain evidence="8 9">SZMC22713</strain>
    </source>
</reference>
<dbReference type="EMBL" id="ML170310">
    <property type="protein sequence ID" value="TDL14762.1"/>
    <property type="molecule type" value="Genomic_DNA"/>
</dbReference>
<keyword evidence="9" id="KW-1185">Reference proteome</keyword>
<keyword evidence="1 7" id="KW-0479">Metal-binding</keyword>
<dbReference type="GO" id="GO:0046872">
    <property type="term" value="F:metal ion binding"/>
    <property type="evidence" value="ECO:0007669"/>
    <property type="project" value="UniProtKB-KW"/>
</dbReference>
<dbReference type="Pfam" id="PF00503">
    <property type="entry name" value="G-alpha"/>
    <property type="match status" value="1"/>
</dbReference>
<feature type="binding site" evidence="6">
    <location>
        <begin position="42"/>
        <end position="47"/>
    </location>
    <ligand>
        <name>GTP</name>
        <dbReference type="ChEBI" id="CHEBI:37565"/>
    </ligand>
</feature>
<keyword evidence="5" id="KW-0807">Transducer</keyword>
<dbReference type="InterPro" id="IPR001019">
    <property type="entry name" value="Gprotein_alpha_su"/>
</dbReference>
<evidence type="ECO:0000313" key="8">
    <source>
        <dbReference type="EMBL" id="TDL14762.1"/>
    </source>
</evidence>
<dbReference type="GO" id="GO:0007189">
    <property type="term" value="P:adenylate cyclase-activating G protein-coupled receptor signaling pathway"/>
    <property type="evidence" value="ECO:0007669"/>
    <property type="project" value="TreeGrafter"/>
</dbReference>
<proteinExistence type="predicted"/>
<organism evidence="8 9">
    <name type="scientific">Rickenella mellea</name>
    <dbReference type="NCBI Taxonomy" id="50990"/>
    <lineage>
        <taxon>Eukaryota</taxon>
        <taxon>Fungi</taxon>
        <taxon>Dikarya</taxon>
        <taxon>Basidiomycota</taxon>
        <taxon>Agaricomycotina</taxon>
        <taxon>Agaricomycetes</taxon>
        <taxon>Hymenochaetales</taxon>
        <taxon>Rickenellaceae</taxon>
        <taxon>Rickenella</taxon>
    </lineage>
</organism>
<dbReference type="GO" id="GO:0005834">
    <property type="term" value="C:heterotrimeric G-protein complex"/>
    <property type="evidence" value="ECO:0007669"/>
    <property type="project" value="TreeGrafter"/>
</dbReference>
<protein>
    <submittedName>
        <fullName evidence="8">G-alpha-domain-containing protein</fullName>
    </submittedName>
</protein>
<evidence type="ECO:0000256" key="7">
    <source>
        <dbReference type="PIRSR" id="PIRSR601019-2"/>
    </source>
</evidence>
<dbReference type="InterPro" id="IPR027417">
    <property type="entry name" value="P-loop_NTPase"/>
</dbReference>
<dbReference type="PROSITE" id="PS51882">
    <property type="entry name" value="G_ALPHA"/>
    <property type="match status" value="1"/>
</dbReference>
<dbReference type="GO" id="GO:0031683">
    <property type="term" value="F:G-protein beta/gamma-subunit complex binding"/>
    <property type="evidence" value="ECO:0007669"/>
    <property type="project" value="InterPro"/>
</dbReference>
<dbReference type="PANTHER" id="PTHR10218">
    <property type="entry name" value="GTP-BINDING PROTEIN ALPHA SUBUNIT"/>
    <property type="match status" value="1"/>
</dbReference>
<evidence type="ECO:0000256" key="3">
    <source>
        <dbReference type="ARBA" id="ARBA00022842"/>
    </source>
</evidence>
<evidence type="ECO:0000313" key="9">
    <source>
        <dbReference type="Proteomes" id="UP000294933"/>
    </source>
</evidence>
<gene>
    <name evidence="8" type="ORF">BD410DRAFT_778673</name>
</gene>
<keyword evidence="4 6" id="KW-0342">GTP-binding</keyword>
<dbReference type="AlphaFoldDB" id="A0A4Y7PIT9"/>
<sequence length="122" mass="13879">MGAYASIYRAEKKRSNEIDCIIEEDSKKYRAKRKILLLGSGESGKSTIMKQLKIIHQNGCSQEELLKYRLPVYQNVVESAQAIVNAMRKLCVDPILSANRVHADKIIDYKVEASPNFIFSEE</sequence>
<feature type="non-terminal residue" evidence="8">
    <location>
        <position position="122"/>
    </location>
</feature>
<keyword evidence="3 7" id="KW-0460">Magnesium</keyword>
<dbReference type="OrthoDB" id="5817230at2759"/>
<dbReference type="STRING" id="50990.A0A4Y7PIT9"/>
<accession>A0A4Y7PIT9</accession>
<dbReference type="VEuPathDB" id="FungiDB:BD410DRAFT_778673"/>
<dbReference type="Gene3D" id="3.40.50.300">
    <property type="entry name" value="P-loop containing nucleotide triphosphate hydrolases"/>
    <property type="match status" value="1"/>
</dbReference>
<dbReference type="GO" id="GO:0005525">
    <property type="term" value="F:GTP binding"/>
    <property type="evidence" value="ECO:0007669"/>
    <property type="project" value="UniProtKB-KW"/>
</dbReference>
<dbReference type="PANTHER" id="PTHR10218:SF369">
    <property type="entry name" value="GUANINE NUCLEOTIDE-BINDING PROTEIN ALPHA-2 SUBUNIT"/>
    <property type="match status" value="1"/>
</dbReference>